<evidence type="ECO:0000313" key="3">
    <source>
        <dbReference type="EMBL" id="MFC1429652.1"/>
    </source>
</evidence>
<evidence type="ECO:0000313" key="4">
    <source>
        <dbReference type="Proteomes" id="UP001592530"/>
    </source>
</evidence>
<organism evidence="3 4">
    <name type="scientific">Streptacidiphilus alkalitolerans</name>
    <dbReference type="NCBI Taxonomy" id="3342712"/>
    <lineage>
        <taxon>Bacteria</taxon>
        <taxon>Bacillati</taxon>
        <taxon>Actinomycetota</taxon>
        <taxon>Actinomycetes</taxon>
        <taxon>Kitasatosporales</taxon>
        <taxon>Streptomycetaceae</taxon>
        <taxon>Streptacidiphilus</taxon>
    </lineage>
</organism>
<keyword evidence="2" id="KW-0732">Signal</keyword>
<dbReference type="RefSeq" id="WP_380548389.1">
    <property type="nucleotide sequence ID" value="NZ_JBHEZY010000001.1"/>
</dbReference>
<dbReference type="Proteomes" id="UP001592530">
    <property type="component" value="Unassembled WGS sequence"/>
</dbReference>
<evidence type="ECO:0000256" key="2">
    <source>
        <dbReference type="SAM" id="SignalP"/>
    </source>
</evidence>
<sequence length="101" mass="10176">MRHLSALLCGLLGLSGLLLADQSGGSTGLVALATGVGLLLLAALSAADAVGARPGSPSPHAVRSTAVRRRAWRTAYLPQRDPDGRGRCRPRAPGLSPAAAS</sequence>
<proteinExistence type="predicted"/>
<dbReference type="InterPro" id="IPR045635">
    <property type="entry name" value="DUF6412"/>
</dbReference>
<reference evidence="3 4" key="1">
    <citation type="submission" date="2024-09" db="EMBL/GenBank/DDBJ databases">
        <authorList>
            <person name="Lee S.D."/>
        </authorList>
    </citation>
    <scope>NUCLEOTIDE SEQUENCE [LARGE SCALE GENOMIC DNA]</scope>
    <source>
        <strain evidence="3 4">N1-3</strain>
    </source>
</reference>
<name>A0ABV6WV73_9ACTN</name>
<evidence type="ECO:0000256" key="1">
    <source>
        <dbReference type="SAM" id="MobiDB-lite"/>
    </source>
</evidence>
<comment type="caution">
    <text evidence="3">The sequence shown here is derived from an EMBL/GenBank/DDBJ whole genome shotgun (WGS) entry which is preliminary data.</text>
</comment>
<dbReference type="Pfam" id="PF19950">
    <property type="entry name" value="DUF6412"/>
    <property type="match status" value="1"/>
</dbReference>
<feature type="signal peptide" evidence="2">
    <location>
        <begin position="1"/>
        <end position="20"/>
    </location>
</feature>
<protein>
    <submittedName>
        <fullName evidence="3">DUF6412 domain-containing protein</fullName>
    </submittedName>
</protein>
<dbReference type="EMBL" id="JBHEZY010000001">
    <property type="protein sequence ID" value="MFC1429652.1"/>
    <property type="molecule type" value="Genomic_DNA"/>
</dbReference>
<feature type="chain" id="PRO_5046909444" evidence="2">
    <location>
        <begin position="21"/>
        <end position="101"/>
    </location>
</feature>
<accession>A0ABV6WV73</accession>
<feature type="region of interest" description="Disordered" evidence="1">
    <location>
        <begin position="73"/>
        <end position="101"/>
    </location>
</feature>
<gene>
    <name evidence="3" type="ORF">ACEZDB_03155</name>
</gene>